<name>A0A8B3CV69_9LEPT</name>
<sequence>MYCVALSEKTVRLGKEINKKNYDLVRRKAYHKNERSTFQIRNAKTGRMNLWIFKIKSGFYFLNDNKRIENAKQDVKYDKEGDICSYPKAHFRVRI</sequence>
<reference evidence="2" key="1">
    <citation type="submission" date="2018-05" db="EMBL/GenBank/DDBJ databases">
        <title>Leptospira yasudae sp. nov. and Leptospira stimsonii sp. nov., two pathogenic species of the genus Leptospira isolated from environmental sources.</title>
        <authorList>
            <person name="Casanovas-Massana A."/>
            <person name="Hamond C."/>
            <person name="Santos L.A."/>
            <person name="Hacker K.P."/>
            <person name="Balassiano I."/>
            <person name="Medeiros M.A."/>
            <person name="Reis M.G."/>
            <person name="Ko A.I."/>
            <person name="Wunder E.A."/>
        </authorList>
    </citation>
    <scope>NUCLEOTIDE SEQUENCE [LARGE SCALE GENOMIC DNA]</scope>
    <source>
        <strain evidence="2">AMB6-RJ</strain>
    </source>
</reference>
<dbReference type="Proteomes" id="UP000266669">
    <property type="component" value="Unassembled WGS sequence"/>
</dbReference>
<accession>A0A8B3CV69</accession>
<dbReference type="EMBL" id="QHCS01000001">
    <property type="protein sequence ID" value="RHX88146.1"/>
    <property type="molecule type" value="Genomic_DNA"/>
</dbReference>
<gene>
    <name evidence="1" type="ORF">DLM78_04110</name>
</gene>
<protein>
    <submittedName>
        <fullName evidence="1">Uncharacterized protein</fullName>
    </submittedName>
</protein>
<dbReference type="AlphaFoldDB" id="A0A8B3CV69"/>
<evidence type="ECO:0000313" key="2">
    <source>
        <dbReference type="Proteomes" id="UP000266669"/>
    </source>
</evidence>
<evidence type="ECO:0000313" key="1">
    <source>
        <dbReference type="EMBL" id="RHX88146.1"/>
    </source>
</evidence>
<proteinExistence type="predicted"/>
<organism evidence="1 2">
    <name type="scientific">Leptospira stimsonii</name>
    <dbReference type="NCBI Taxonomy" id="2202203"/>
    <lineage>
        <taxon>Bacteria</taxon>
        <taxon>Pseudomonadati</taxon>
        <taxon>Spirochaetota</taxon>
        <taxon>Spirochaetia</taxon>
        <taxon>Leptospirales</taxon>
        <taxon>Leptospiraceae</taxon>
        <taxon>Leptospira</taxon>
    </lineage>
</organism>
<comment type="caution">
    <text evidence="1">The sequence shown here is derived from an EMBL/GenBank/DDBJ whole genome shotgun (WGS) entry which is preliminary data.</text>
</comment>